<dbReference type="EMBL" id="JAYWIO010000003">
    <property type="protein sequence ID" value="KAK7276518.1"/>
    <property type="molecule type" value="Genomic_DNA"/>
</dbReference>
<protein>
    <recommendedName>
        <fullName evidence="7">Inhibitor I9 domain-containing protein</fullName>
    </recommendedName>
</protein>
<dbReference type="Proteomes" id="UP001372338">
    <property type="component" value="Unassembled WGS sequence"/>
</dbReference>
<keyword evidence="3" id="KW-0645">Protease</keyword>
<dbReference type="GO" id="GO:0006508">
    <property type="term" value="P:proteolysis"/>
    <property type="evidence" value="ECO:0007669"/>
    <property type="project" value="UniProtKB-KW"/>
</dbReference>
<dbReference type="PANTHER" id="PTHR10795">
    <property type="entry name" value="PROPROTEIN CONVERTASE SUBTILISIN/KEXIN"/>
    <property type="match status" value="1"/>
</dbReference>
<name>A0AAN9ID62_CROPI</name>
<evidence type="ECO:0000256" key="6">
    <source>
        <dbReference type="ARBA" id="ARBA00022825"/>
    </source>
</evidence>
<evidence type="ECO:0000256" key="4">
    <source>
        <dbReference type="ARBA" id="ARBA00022729"/>
    </source>
</evidence>
<dbReference type="Gene3D" id="3.30.70.80">
    <property type="entry name" value="Peptidase S8 propeptide/proteinase inhibitor I9"/>
    <property type="match status" value="1"/>
</dbReference>
<dbReference type="Gene3D" id="3.40.50.200">
    <property type="entry name" value="Peptidase S8/S53 domain"/>
    <property type="match status" value="1"/>
</dbReference>
<evidence type="ECO:0000256" key="2">
    <source>
        <dbReference type="ARBA" id="ARBA00011073"/>
    </source>
</evidence>
<evidence type="ECO:0000259" key="7">
    <source>
        <dbReference type="Pfam" id="PF05922"/>
    </source>
</evidence>
<keyword evidence="5" id="KW-0378">Hydrolase</keyword>
<gene>
    <name evidence="8" type="ORF">RIF29_17658</name>
</gene>
<evidence type="ECO:0000256" key="3">
    <source>
        <dbReference type="ARBA" id="ARBA00022670"/>
    </source>
</evidence>
<evidence type="ECO:0000256" key="1">
    <source>
        <dbReference type="ARBA" id="ARBA00004613"/>
    </source>
</evidence>
<reference evidence="8 9" key="1">
    <citation type="submission" date="2024-01" db="EMBL/GenBank/DDBJ databases">
        <title>The genomes of 5 underutilized Papilionoideae crops provide insights into root nodulation and disease resistanc.</title>
        <authorList>
            <person name="Yuan L."/>
        </authorList>
    </citation>
    <scope>NUCLEOTIDE SEQUENCE [LARGE SCALE GENOMIC DNA]</scope>
    <source>
        <strain evidence="8">ZHUSHIDOU_FW_LH</strain>
        <tissue evidence="8">Leaf</tissue>
    </source>
</reference>
<comment type="subcellular location">
    <subcellularLocation>
        <location evidence="1">Secreted</location>
    </subcellularLocation>
</comment>
<evidence type="ECO:0000313" key="9">
    <source>
        <dbReference type="Proteomes" id="UP001372338"/>
    </source>
</evidence>
<dbReference type="InterPro" id="IPR010259">
    <property type="entry name" value="S8pro/Inhibitor_I9"/>
</dbReference>
<proteinExistence type="inferred from homology"/>
<dbReference type="FunFam" id="3.30.70.80:FF:000002">
    <property type="entry name" value="Subtilisin-like protease SBT5.3"/>
    <property type="match status" value="1"/>
</dbReference>
<dbReference type="GO" id="GO:0005576">
    <property type="term" value="C:extracellular region"/>
    <property type="evidence" value="ECO:0007669"/>
    <property type="project" value="UniProtKB-SubCell"/>
</dbReference>
<organism evidence="8 9">
    <name type="scientific">Crotalaria pallida</name>
    <name type="common">Smooth rattlebox</name>
    <name type="synonym">Crotalaria striata</name>
    <dbReference type="NCBI Taxonomy" id="3830"/>
    <lineage>
        <taxon>Eukaryota</taxon>
        <taxon>Viridiplantae</taxon>
        <taxon>Streptophyta</taxon>
        <taxon>Embryophyta</taxon>
        <taxon>Tracheophyta</taxon>
        <taxon>Spermatophyta</taxon>
        <taxon>Magnoliopsida</taxon>
        <taxon>eudicotyledons</taxon>
        <taxon>Gunneridae</taxon>
        <taxon>Pentapetalae</taxon>
        <taxon>rosids</taxon>
        <taxon>fabids</taxon>
        <taxon>Fabales</taxon>
        <taxon>Fabaceae</taxon>
        <taxon>Papilionoideae</taxon>
        <taxon>50 kb inversion clade</taxon>
        <taxon>genistoids sensu lato</taxon>
        <taxon>core genistoids</taxon>
        <taxon>Crotalarieae</taxon>
        <taxon>Crotalaria</taxon>
    </lineage>
</organism>
<dbReference type="InterPro" id="IPR036852">
    <property type="entry name" value="Peptidase_S8/S53_dom_sf"/>
</dbReference>
<accession>A0AAN9ID62</accession>
<comment type="similarity">
    <text evidence="2">Belongs to the peptidase S8 family.</text>
</comment>
<dbReference type="GO" id="GO:0004252">
    <property type="term" value="F:serine-type endopeptidase activity"/>
    <property type="evidence" value="ECO:0007669"/>
    <property type="project" value="InterPro"/>
</dbReference>
<dbReference type="AlphaFoldDB" id="A0AAN9ID62"/>
<keyword evidence="6" id="KW-0720">Serine protease</keyword>
<evidence type="ECO:0000256" key="5">
    <source>
        <dbReference type="ARBA" id="ARBA00022801"/>
    </source>
</evidence>
<sequence>MNWALTPYIVYLGGHSHGPDPSPDDLKSATDSHYDLLGSVLGSNEKAKEAIVYSYNKHINGFAALLEEEEASEIAKNPDVVSVFLSKEHKLHTTRSWDFLGLEKDGKIPASSAWRKARFGENIIIANIDTGVWPEHRSFNDKGYGPIPSKWRGKGVCDIGLYNASTKNFCNSRLCKPGTLDPRKPDITAPGVNVIAAYTLAADIWTVDVSGLS</sequence>
<evidence type="ECO:0000313" key="8">
    <source>
        <dbReference type="EMBL" id="KAK7276518.1"/>
    </source>
</evidence>
<dbReference type="InterPro" id="IPR045051">
    <property type="entry name" value="SBT"/>
</dbReference>
<dbReference type="Pfam" id="PF05922">
    <property type="entry name" value="Inhibitor_I9"/>
    <property type="match status" value="1"/>
</dbReference>
<keyword evidence="4" id="KW-0732">Signal</keyword>
<dbReference type="InterPro" id="IPR037045">
    <property type="entry name" value="S8pro/Inhibitor_I9_sf"/>
</dbReference>
<feature type="domain" description="Inhibitor I9" evidence="7">
    <location>
        <begin position="8"/>
        <end position="92"/>
    </location>
</feature>
<dbReference type="SUPFAM" id="SSF52743">
    <property type="entry name" value="Subtilisin-like"/>
    <property type="match status" value="1"/>
</dbReference>
<comment type="caution">
    <text evidence="8">The sequence shown here is derived from an EMBL/GenBank/DDBJ whole genome shotgun (WGS) entry which is preliminary data.</text>
</comment>
<keyword evidence="9" id="KW-1185">Reference proteome</keyword>